<dbReference type="SUPFAM" id="SSF161098">
    <property type="entry name" value="MetI-like"/>
    <property type="match status" value="1"/>
</dbReference>
<reference evidence="12" key="1">
    <citation type="submission" date="2022-10" db="EMBL/GenBank/DDBJ databases">
        <authorList>
            <person name="Botero Cardona J."/>
        </authorList>
    </citation>
    <scope>NUCLEOTIDE SEQUENCE</scope>
    <source>
        <strain evidence="12">R-83534</strain>
    </source>
</reference>
<evidence type="ECO:0000313" key="13">
    <source>
        <dbReference type="Proteomes" id="UP001154272"/>
    </source>
</evidence>
<evidence type="ECO:0000256" key="10">
    <source>
        <dbReference type="RuleBase" id="RU363043"/>
    </source>
</evidence>
<keyword evidence="9 10" id="KW-0472">Membrane</keyword>
<dbReference type="Pfam" id="PF00528">
    <property type="entry name" value="BPD_transp_1"/>
    <property type="match status" value="1"/>
</dbReference>
<evidence type="ECO:0000256" key="9">
    <source>
        <dbReference type="ARBA" id="ARBA00023136"/>
    </source>
</evidence>
<dbReference type="CDD" id="cd06261">
    <property type="entry name" value="TM_PBP2"/>
    <property type="match status" value="1"/>
</dbReference>
<dbReference type="InterPro" id="IPR035906">
    <property type="entry name" value="MetI-like_sf"/>
</dbReference>
<feature type="transmembrane region" description="Helical" evidence="10">
    <location>
        <begin position="191"/>
        <end position="211"/>
    </location>
</feature>
<dbReference type="PANTHER" id="PTHR42922:SF1">
    <property type="entry name" value="PHOSPHATE TRANSPORT SYSTEM PERMEASE PROTEIN PSTA"/>
    <property type="match status" value="1"/>
</dbReference>
<protein>
    <recommendedName>
        <fullName evidence="3 10">Phosphate transport system permease protein PstA</fullName>
    </recommendedName>
</protein>
<dbReference type="Gene3D" id="1.10.3720.10">
    <property type="entry name" value="MetI-like"/>
    <property type="match status" value="1"/>
</dbReference>
<dbReference type="RefSeq" id="WP_282024679.1">
    <property type="nucleotide sequence ID" value="NZ_CAMXCH010000006.1"/>
</dbReference>
<dbReference type="InterPro" id="IPR000515">
    <property type="entry name" value="MetI-like"/>
</dbReference>
<feature type="transmembrane region" description="Helical" evidence="10">
    <location>
        <begin position="78"/>
        <end position="103"/>
    </location>
</feature>
<feature type="transmembrane region" description="Helical" evidence="10">
    <location>
        <begin position="115"/>
        <end position="138"/>
    </location>
</feature>
<evidence type="ECO:0000256" key="1">
    <source>
        <dbReference type="ARBA" id="ARBA00004651"/>
    </source>
</evidence>
<dbReference type="PROSITE" id="PS50928">
    <property type="entry name" value="ABC_TM1"/>
    <property type="match status" value="1"/>
</dbReference>
<evidence type="ECO:0000256" key="6">
    <source>
        <dbReference type="ARBA" id="ARBA00022592"/>
    </source>
</evidence>
<comment type="subcellular location">
    <subcellularLocation>
        <location evidence="10">Cell inner membrane</location>
        <topology evidence="10">Multi-pass membrane protein</topology>
    </subcellularLocation>
    <subcellularLocation>
        <location evidence="1">Cell membrane</location>
        <topology evidence="1">Multi-pass membrane protein</topology>
    </subcellularLocation>
</comment>
<dbReference type="InterPro" id="IPR005672">
    <property type="entry name" value="Phosphate_PstA"/>
</dbReference>
<evidence type="ECO:0000256" key="3">
    <source>
        <dbReference type="ARBA" id="ARBA00016864"/>
    </source>
</evidence>
<gene>
    <name evidence="12" type="ORF">R83534S58_LOCUS2039</name>
</gene>
<keyword evidence="4" id="KW-0813">Transport</keyword>
<dbReference type="Proteomes" id="UP001154272">
    <property type="component" value="Unassembled WGS sequence"/>
</dbReference>
<keyword evidence="7 10" id="KW-0812">Transmembrane</keyword>
<evidence type="ECO:0000256" key="8">
    <source>
        <dbReference type="ARBA" id="ARBA00022989"/>
    </source>
</evidence>
<comment type="similarity">
    <text evidence="2 10">Belongs to the binding-protein-dependent transport system permease family. CysTW subfamily.</text>
</comment>
<comment type="caution">
    <text evidence="12">The sequence shown here is derived from an EMBL/GenBank/DDBJ whole genome shotgun (WGS) entry which is preliminary data.</text>
</comment>
<dbReference type="InterPro" id="IPR051408">
    <property type="entry name" value="Phosphate_transprt_permease"/>
</dbReference>
<organism evidence="12 13">
    <name type="scientific">Commensalibacter papalotli</name>
    <name type="common">ex Botero et al. 2024</name>
    <dbReference type="NCBI Taxonomy" id="2972766"/>
    <lineage>
        <taxon>Bacteria</taxon>
        <taxon>Pseudomonadati</taxon>
        <taxon>Pseudomonadota</taxon>
        <taxon>Alphaproteobacteria</taxon>
        <taxon>Acetobacterales</taxon>
        <taxon>Acetobacteraceae</taxon>
    </lineage>
</organism>
<dbReference type="NCBIfam" id="TIGR00974">
    <property type="entry name" value="3a0107s02c"/>
    <property type="match status" value="1"/>
</dbReference>
<feature type="transmembrane region" description="Helical" evidence="10">
    <location>
        <begin position="25"/>
        <end position="50"/>
    </location>
</feature>
<evidence type="ECO:0000256" key="2">
    <source>
        <dbReference type="ARBA" id="ARBA00007069"/>
    </source>
</evidence>
<evidence type="ECO:0000256" key="7">
    <source>
        <dbReference type="ARBA" id="ARBA00022692"/>
    </source>
</evidence>
<keyword evidence="5 10" id="KW-1003">Cell membrane</keyword>
<dbReference type="EMBL" id="CAMXCH010000006">
    <property type="protein sequence ID" value="CAI3956546.1"/>
    <property type="molecule type" value="Genomic_DNA"/>
</dbReference>
<proteinExistence type="inferred from homology"/>
<sequence>MSQKLQKLHGNKNYLLSWRFIKNRLMTIFAFVTLGIMLCILVSILTNLLINGFSGLSFFTLFHMTAPQGLPGGLLNPILGSIIQVGLATLIAVPLGILGGVFLAECPNKKLSASIRFIADMMMSVPSILIGLFVYIILVMTMGYSAFAGACALAILALPVIARTTEEALNMVPVAIHEAGFALGAPKWKVVFLVCLPAARGGVITGILLAISRIAGETAPLLFTSLGNSDWSWNIFKPMASLPLVIYQYADSADDIWINLAWTAALLITIFVLCLNLIARIYVDKRRKKDQSL</sequence>
<dbReference type="PANTHER" id="PTHR42922">
    <property type="entry name" value="PHOSPHATE TRANSPORT SYSTEM PERMEASE PROTEIN PSTA"/>
    <property type="match status" value="1"/>
</dbReference>
<keyword evidence="8 10" id="KW-1133">Transmembrane helix</keyword>
<keyword evidence="6" id="KW-0592">Phosphate transport</keyword>
<keyword evidence="13" id="KW-1185">Reference proteome</keyword>
<evidence type="ECO:0000256" key="4">
    <source>
        <dbReference type="ARBA" id="ARBA00022448"/>
    </source>
</evidence>
<feature type="transmembrane region" description="Helical" evidence="10">
    <location>
        <begin position="256"/>
        <end position="279"/>
    </location>
</feature>
<feature type="transmembrane region" description="Helical" evidence="10">
    <location>
        <begin position="144"/>
        <end position="161"/>
    </location>
</feature>
<evidence type="ECO:0000259" key="11">
    <source>
        <dbReference type="PROSITE" id="PS50928"/>
    </source>
</evidence>
<evidence type="ECO:0000313" key="12">
    <source>
        <dbReference type="EMBL" id="CAI3956546.1"/>
    </source>
</evidence>
<evidence type="ECO:0000256" key="5">
    <source>
        <dbReference type="ARBA" id="ARBA00022475"/>
    </source>
</evidence>
<name>A0ABM9HTV8_9PROT</name>
<feature type="domain" description="ABC transmembrane type-1" evidence="11">
    <location>
        <begin position="78"/>
        <end position="279"/>
    </location>
</feature>
<accession>A0ABM9HTV8</accession>